<keyword evidence="6 9" id="KW-1133">Transmembrane helix</keyword>
<keyword evidence="5" id="KW-0735">Signal-anchor</keyword>
<gene>
    <name evidence="10" type="ORF">DGYR_LOCUS918</name>
</gene>
<keyword evidence="11" id="KW-1185">Reference proteome</keyword>
<accession>A0A7I8V7W2</accession>
<evidence type="ECO:0000256" key="6">
    <source>
        <dbReference type="ARBA" id="ARBA00022989"/>
    </source>
</evidence>
<dbReference type="CDD" id="cd11574">
    <property type="entry name" value="GH99"/>
    <property type="match status" value="1"/>
</dbReference>
<evidence type="ECO:0000313" key="10">
    <source>
        <dbReference type="EMBL" id="CAD5111658.1"/>
    </source>
</evidence>
<evidence type="ECO:0000256" key="8">
    <source>
        <dbReference type="ARBA" id="ARBA00023136"/>
    </source>
</evidence>
<dbReference type="GO" id="GO:0004559">
    <property type="term" value="F:alpha-mannosidase activity"/>
    <property type="evidence" value="ECO:0007669"/>
    <property type="project" value="TreeGrafter"/>
</dbReference>
<dbReference type="InterPro" id="IPR026071">
    <property type="entry name" value="Glyco_Hydrolase_99"/>
</dbReference>
<evidence type="ECO:0000256" key="7">
    <source>
        <dbReference type="ARBA" id="ARBA00023034"/>
    </source>
</evidence>
<reference evidence="10 11" key="1">
    <citation type="submission" date="2020-08" db="EMBL/GenBank/DDBJ databases">
        <authorList>
            <person name="Hejnol A."/>
        </authorList>
    </citation>
    <scope>NUCLEOTIDE SEQUENCE [LARGE SCALE GENOMIC DNA]</scope>
</reference>
<evidence type="ECO:0000256" key="9">
    <source>
        <dbReference type="SAM" id="Phobius"/>
    </source>
</evidence>
<dbReference type="Proteomes" id="UP000549394">
    <property type="component" value="Unassembled WGS sequence"/>
</dbReference>
<evidence type="ECO:0000256" key="2">
    <source>
        <dbReference type="ARBA" id="ARBA00009559"/>
    </source>
</evidence>
<keyword evidence="4" id="KW-0378">Hydrolase</keyword>
<keyword evidence="8 9" id="KW-0472">Membrane</keyword>
<evidence type="ECO:0000313" key="11">
    <source>
        <dbReference type="Proteomes" id="UP000549394"/>
    </source>
</evidence>
<protein>
    <submittedName>
        <fullName evidence="10">Uncharacterized protein</fullName>
    </submittedName>
</protein>
<keyword evidence="7" id="KW-0333">Golgi apparatus</keyword>
<evidence type="ECO:0000256" key="5">
    <source>
        <dbReference type="ARBA" id="ARBA00022968"/>
    </source>
</evidence>
<feature type="transmembrane region" description="Helical" evidence="9">
    <location>
        <begin position="12"/>
        <end position="28"/>
    </location>
</feature>
<dbReference type="Gene3D" id="3.20.20.80">
    <property type="entry name" value="Glycosidases"/>
    <property type="match status" value="1"/>
</dbReference>
<dbReference type="PANTHER" id="PTHR13572">
    <property type="entry name" value="ENDO-ALPHA-1,2-MANNOSIDASE"/>
    <property type="match status" value="1"/>
</dbReference>
<sequence>MRPLRIRLRNVIIGGGAILFVIAVYYFSHRKSHQIEIPSAKGSKDGMTSAMMSTIVNQPSFPNYNVHIFYYPWYGTPGVDKKWLHWNHPYLEHWNKIEQKKWPTGRHSPPDDLGSTFYPKLGPYSSKNETIINNHMEQIKKAGVGVLVLTWYPPGSSDENGAPLDPVTILVLDSAHKHELKVCFHIEPYQGRNAQSMNVNIKYIIDKYGKHPAFYRRVAKDGRELPVYYIYDSYNIPAASWSQLLRPNSGLSLRGGKYDGIFIGLLVEEKHKIDLIGAGFDGFYTYFASDKFSFGSTLYNWKSLAEYAQRKNVLFIPSVGPGYNDRKVRPWNYVNNRNRDNGKYYERSLKMAFEIKPSILSITSFNEWHEGTQIEEAVPHLATGDGGSYDDYSPNMPDFYLTLTRTWLSLSPDSLNRH</sequence>
<dbReference type="AlphaFoldDB" id="A0A7I8V7W2"/>
<dbReference type="PANTHER" id="PTHR13572:SF4">
    <property type="entry name" value="RE57134P"/>
    <property type="match status" value="1"/>
</dbReference>
<evidence type="ECO:0000256" key="4">
    <source>
        <dbReference type="ARBA" id="ARBA00022801"/>
    </source>
</evidence>
<comment type="caution">
    <text evidence="10">The sequence shown here is derived from an EMBL/GenBank/DDBJ whole genome shotgun (WGS) entry which is preliminary data.</text>
</comment>
<dbReference type="FunFam" id="3.20.20.80:FF:000019">
    <property type="entry name" value="glycoprotein endo-alpha-1,2-mannosidase"/>
    <property type="match status" value="1"/>
</dbReference>
<dbReference type="GO" id="GO:0000139">
    <property type="term" value="C:Golgi membrane"/>
    <property type="evidence" value="ECO:0007669"/>
    <property type="project" value="UniProtKB-SubCell"/>
</dbReference>
<dbReference type="Pfam" id="PF16317">
    <property type="entry name" value="Glyco_hydro_99"/>
    <property type="match status" value="1"/>
</dbReference>
<evidence type="ECO:0000256" key="3">
    <source>
        <dbReference type="ARBA" id="ARBA00022692"/>
    </source>
</evidence>
<dbReference type="EMBL" id="CAJFCJ010000002">
    <property type="protein sequence ID" value="CAD5111658.1"/>
    <property type="molecule type" value="Genomic_DNA"/>
</dbReference>
<proteinExistence type="inferred from homology"/>
<comment type="similarity">
    <text evidence="2">Belongs to the glycosyl hydrolase 99 family.</text>
</comment>
<dbReference type="OrthoDB" id="406152at2759"/>
<name>A0A7I8V7W2_9ANNE</name>
<evidence type="ECO:0000256" key="1">
    <source>
        <dbReference type="ARBA" id="ARBA00004323"/>
    </source>
</evidence>
<keyword evidence="3 9" id="KW-0812">Transmembrane</keyword>
<comment type="subcellular location">
    <subcellularLocation>
        <location evidence="1">Golgi apparatus membrane</location>
        <topology evidence="1">Single-pass type II membrane protein</topology>
    </subcellularLocation>
</comment>
<organism evidence="10 11">
    <name type="scientific">Dimorphilus gyrociliatus</name>
    <dbReference type="NCBI Taxonomy" id="2664684"/>
    <lineage>
        <taxon>Eukaryota</taxon>
        <taxon>Metazoa</taxon>
        <taxon>Spiralia</taxon>
        <taxon>Lophotrochozoa</taxon>
        <taxon>Annelida</taxon>
        <taxon>Polychaeta</taxon>
        <taxon>Polychaeta incertae sedis</taxon>
        <taxon>Dinophilidae</taxon>
        <taxon>Dimorphilus</taxon>
    </lineage>
</organism>